<dbReference type="EMBL" id="OX365899">
    <property type="protein sequence ID" value="CAI4058431.1"/>
    <property type="molecule type" value="Genomic_DNA"/>
</dbReference>
<evidence type="ECO:0000313" key="2">
    <source>
        <dbReference type="Proteomes" id="UP001162087"/>
    </source>
</evidence>
<dbReference type="Gene3D" id="3.40.30.10">
    <property type="entry name" value="Glutaredoxin"/>
    <property type="match status" value="1"/>
</dbReference>
<dbReference type="PANTHER" id="PTHR21148">
    <property type="entry name" value="THIOREDOXIN DOMAIN-CONTAINING PROTEIN 9"/>
    <property type="match status" value="1"/>
</dbReference>
<evidence type="ECO:0000313" key="1">
    <source>
        <dbReference type="EMBL" id="CAI4058431.1"/>
    </source>
</evidence>
<dbReference type="CDD" id="cd02989">
    <property type="entry name" value="Phd_like_TxnDC9"/>
    <property type="match status" value="1"/>
</dbReference>
<dbReference type="Proteomes" id="UP001162087">
    <property type="component" value="Chromosome 4"/>
</dbReference>
<name>A0AA35NP12_SACK1</name>
<accession>A0AA35NP12</accession>
<keyword evidence="2" id="KW-1185">Reference proteome</keyword>
<dbReference type="OrthoDB" id="10257948at2759"/>
<gene>
    <name evidence="1" type="primary">SKDI04G4050</name>
    <name evidence="1" type="ORF">SKDI_04G4050</name>
</gene>
<protein>
    <submittedName>
        <fullName evidence="1">Uncharacterized protein</fullName>
    </submittedName>
</protein>
<dbReference type="Pfam" id="PF02114">
    <property type="entry name" value="Phosducin"/>
    <property type="match status" value="1"/>
</dbReference>
<organism evidence="1 2">
    <name type="scientific">Saccharomyces kudriavzevii (strain ATCC MYA-4449 / AS 2.2408 / CBS 8840 / NBRC 1802 / NCYC 2889)</name>
    <name type="common">Yeast</name>
    <dbReference type="NCBI Taxonomy" id="226230"/>
    <lineage>
        <taxon>Eukaryota</taxon>
        <taxon>Fungi</taxon>
        <taxon>Dikarya</taxon>
        <taxon>Ascomycota</taxon>
        <taxon>Saccharomycotina</taxon>
        <taxon>Saccharomycetes</taxon>
        <taxon>Saccharomycetales</taxon>
        <taxon>Saccharomycetaceae</taxon>
        <taxon>Saccharomyces</taxon>
    </lineage>
</organism>
<dbReference type="InterPro" id="IPR036249">
    <property type="entry name" value="Thioredoxin-like_sf"/>
</dbReference>
<proteinExistence type="predicted"/>
<dbReference type="InterPro" id="IPR024253">
    <property type="entry name" value="Phosducin_thioredoxin-like_dom"/>
</dbReference>
<reference evidence="1" key="1">
    <citation type="submission" date="2022-10" db="EMBL/GenBank/DDBJ databases">
        <authorList>
            <person name="Byrne P K."/>
        </authorList>
    </citation>
    <scope>NUCLEOTIDE SEQUENCE</scope>
    <source>
        <strain evidence="1">IFO1802</strain>
    </source>
</reference>
<sequence>MQDKVDEYYASVLLNSENGEKTITDDHNRSSDEENLDELLDELDKELDENSDFLSAYRSERLQEISDHLKQVKKNVEDDGYGKLQCIDNESDAIEICTKSSMVVIHFELETFAKCQYMNEKLGILARKYLTTRFIKVKVQTCPFLVNKLNIKVLPFVVGYKSGLEKVRYVGFSRLGNDPNGFDIRRLEESLALSGVIEDSFTTKKCSSENARSFFSRNDSGSGSDLDI</sequence>
<dbReference type="SUPFAM" id="SSF52833">
    <property type="entry name" value="Thioredoxin-like"/>
    <property type="match status" value="1"/>
</dbReference>